<comment type="caution">
    <text evidence="1">The sequence shown here is derived from an EMBL/GenBank/DDBJ whole genome shotgun (WGS) entry which is preliminary data.</text>
</comment>
<dbReference type="EMBL" id="MYFM01000001">
    <property type="protein sequence ID" value="OVE99269.1"/>
    <property type="molecule type" value="Genomic_DNA"/>
</dbReference>
<sequence length="33" mass="4039">MKLTKIQAIRIAQKIYVKQDELVLEIEHMYQYT</sequence>
<dbReference type="AlphaFoldDB" id="A0A202FFJ7"/>
<gene>
    <name evidence="1" type="ORF">LKACC16343_00381</name>
</gene>
<name>A0A202FFJ7_9LACO</name>
<evidence type="ECO:0000313" key="1">
    <source>
        <dbReference type="EMBL" id="OVE99269.1"/>
    </source>
</evidence>
<protein>
    <submittedName>
        <fullName evidence="1">Uncharacterized protein</fullName>
    </submittedName>
</protein>
<accession>A0A202FFJ7</accession>
<organism evidence="1 2">
    <name type="scientific">Companilactobacillus bobalius</name>
    <dbReference type="NCBI Taxonomy" id="2801451"/>
    <lineage>
        <taxon>Bacteria</taxon>
        <taxon>Bacillati</taxon>
        <taxon>Bacillota</taxon>
        <taxon>Bacilli</taxon>
        <taxon>Lactobacillales</taxon>
        <taxon>Lactobacillaceae</taxon>
        <taxon>Companilactobacillus</taxon>
    </lineage>
</organism>
<dbReference type="Proteomes" id="UP000196232">
    <property type="component" value="Unassembled WGS sequence"/>
</dbReference>
<reference evidence="1 2" key="1">
    <citation type="submission" date="2017-03" db="EMBL/GenBank/DDBJ databases">
        <title>Genome sequence of Lactobacillus bobalius KACC 16343.</title>
        <authorList>
            <person name="Chun J."/>
        </authorList>
    </citation>
    <scope>NUCLEOTIDE SEQUENCE [LARGE SCALE GENOMIC DNA]</scope>
    <source>
        <strain evidence="1 2">KACC 16343</strain>
    </source>
</reference>
<proteinExistence type="predicted"/>
<evidence type="ECO:0000313" key="2">
    <source>
        <dbReference type="Proteomes" id="UP000196232"/>
    </source>
</evidence>